<accession>A0ABR0N6E7</accession>
<name>A0ABR0N6E7_GOSAR</name>
<dbReference type="PANTHER" id="PTHR33240">
    <property type="entry name" value="OS08G0508500 PROTEIN"/>
    <property type="match status" value="1"/>
</dbReference>
<proteinExistence type="predicted"/>
<gene>
    <name evidence="1" type="ORF">PVK06_040767</name>
</gene>
<dbReference type="Proteomes" id="UP001358586">
    <property type="component" value="Chromosome 11"/>
</dbReference>
<organism evidence="1 2">
    <name type="scientific">Gossypium arboreum</name>
    <name type="common">Tree cotton</name>
    <name type="synonym">Gossypium nanking</name>
    <dbReference type="NCBI Taxonomy" id="29729"/>
    <lineage>
        <taxon>Eukaryota</taxon>
        <taxon>Viridiplantae</taxon>
        <taxon>Streptophyta</taxon>
        <taxon>Embryophyta</taxon>
        <taxon>Tracheophyta</taxon>
        <taxon>Spermatophyta</taxon>
        <taxon>Magnoliopsida</taxon>
        <taxon>eudicotyledons</taxon>
        <taxon>Gunneridae</taxon>
        <taxon>Pentapetalae</taxon>
        <taxon>rosids</taxon>
        <taxon>malvids</taxon>
        <taxon>Malvales</taxon>
        <taxon>Malvaceae</taxon>
        <taxon>Malvoideae</taxon>
        <taxon>Gossypium</taxon>
    </lineage>
</organism>
<evidence type="ECO:0000313" key="1">
    <source>
        <dbReference type="EMBL" id="KAK5786138.1"/>
    </source>
</evidence>
<keyword evidence="2" id="KW-1185">Reference proteome</keyword>
<protein>
    <submittedName>
        <fullName evidence="1">Uncharacterized protein</fullName>
    </submittedName>
</protein>
<dbReference type="EMBL" id="JARKNE010000011">
    <property type="protein sequence ID" value="KAK5786138.1"/>
    <property type="molecule type" value="Genomic_DNA"/>
</dbReference>
<reference evidence="1 2" key="1">
    <citation type="submission" date="2023-03" db="EMBL/GenBank/DDBJ databases">
        <title>WGS of Gossypium arboreum.</title>
        <authorList>
            <person name="Yu D."/>
        </authorList>
    </citation>
    <scope>NUCLEOTIDE SEQUENCE [LARGE SCALE GENOMIC DNA]</scope>
    <source>
        <tissue evidence="1">Leaf</tissue>
    </source>
</reference>
<comment type="caution">
    <text evidence="1">The sequence shown here is derived from an EMBL/GenBank/DDBJ whole genome shotgun (WGS) entry which is preliminary data.</text>
</comment>
<evidence type="ECO:0000313" key="2">
    <source>
        <dbReference type="Proteomes" id="UP001358586"/>
    </source>
</evidence>
<dbReference type="PANTHER" id="PTHR33240:SF15">
    <property type="entry name" value="GAG-PRO-LIKE PROTEIN"/>
    <property type="match status" value="1"/>
</dbReference>
<sequence>MTPKEKWSVEFGRDNKELVRDKKGNDRIVVSAIVSSFKVKRFLIDSGSKVEVLSWETYRKMRLKEEALSEASPLYDFMNYLVEVKDLITLLVTLGDGRHTATEYALFYIMDHPMAYNAIFRKPIMRMARIVV</sequence>